<dbReference type="KEGG" id="rba:RB6707"/>
<dbReference type="GO" id="GO:0003677">
    <property type="term" value="F:DNA binding"/>
    <property type="evidence" value="ECO:0007669"/>
    <property type="project" value="InterPro"/>
</dbReference>
<dbReference type="Proteomes" id="UP000001025">
    <property type="component" value="Chromosome"/>
</dbReference>
<dbReference type="PATRIC" id="fig|243090.15.peg.3251"/>
<dbReference type="InParanoid" id="Q7UPU9"/>
<keyword evidence="4" id="KW-1185">Reference proteome</keyword>
<dbReference type="EnsemblBacteria" id="CAD74959">
    <property type="protein sequence ID" value="CAD74959"/>
    <property type="gene ID" value="RB6707"/>
</dbReference>
<feature type="domain" description="Transposase IS4-like" evidence="2">
    <location>
        <begin position="280"/>
        <end position="446"/>
    </location>
</feature>
<evidence type="ECO:0000256" key="1">
    <source>
        <dbReference type="SAM" id="MobiDB-lite"/>
    </source>
</evidence>
<dbReference type="Pfam" id="PF01609">
    <property type="entry name" value="DDE_Tnp_1"/>
    <property type="match status" value="1"/>
</dbReference>
<evidence type="ECO:0000313" key="4">
    <source>
        <dbReference type="Proteomes" id="UP000001025"/>
    </source>
</evidence>
<feature type="region of interest" description="Disordered" evidence="1">
    <location>
        <begin position="27"/>
        <end position="92"/>
    </location>
</feature>
<organism evidence="3 4">
    <name type="scientific">Rhodopirellula baltica (strain DSM 10527 / NCIMB 13988 / SH1)</name>
    <dbReference type="NCBI Taxonomy" id="243090"/>
    <lineage>
        <taxon>Bacteria</taxon>
        <taxon>Pseudomonadati</taxon>
        <taxon>Planctomycetota</taxon>
        <taxon>Planctomycetia</taxon>
        <taxon>Pirellulales</taxon>
        <taxon>Pirellulaceae</taxon>
        <taxon>Rhodopirellula</taxon>
    </lineage>
</organism>
<feature type="compositionally biased region" description="Basic residues" evidence="1">
    <location>
        <begin position="64"/>
        <end position="76"/>
    </location>
</feature>
<gene>
    <name evidence="3" type="ordered locus">RB6707</name>
</gene>
<dbReference type="AlphaFoldDB" id="Q7UPU9"/>
<dbReference type="HOGENOM" id="CLU_027568_0_0_0"/>
<accession>Q7UPU9</accession>
<dbReference type="EMBL" id="BX294144">
    <property type="protein sequence ID" value="CAD74959.1"/>
    <property type="molecule type" value="Genomic_DNA"/>
</dbReference>
<dbReference type="STRING" id="243090.RB6707"/>
<dbReference type="GO" id="GO:0006313">
    <property type="term" value="P:DNA transposition"/>
    <property type="evidence" value="ECO:0007669"/>
    <property type="project" value="InterPro"/>
</dbReference>
<dbReference type="PANTHER" id="PTHR37529:SF1">
    <property type="entry name" value="TRANSPOSASE INSG FOR INSERTION SEQUENCE ELEMENT IS4-RELATED"/>
    <property type="match status" value="1"/>
</dbReference>
<dbReference type="OrthoDB" id="290144at2"/>
<dbReference type="GO" id="GO:0004803">
    <property type="term" value="F:transposase activity"/>
    <property type="evidence" value="ECO:0007669"/>
    <property type="project" value="InterPro"/>
</dbReference>
<dbReference type="PANTHER" id="PTHR37529">
    <property type="entry name" value="TRANSPOSASE INSG FOR INSERTION SEQUENCE ELEMENT IS4-RELATED"/>
    <property type="match status" value="1"/>
</dbReference>
<evidence type="ECO:0000313" key="3">
    <source>
        <dbReference type="EMBL" id="CAD74959.1"/>
    </source>
</evidence>
<dbReference type="InterPro" id="IPR012337">
    <property type="entry name" value="RNaseH-like_sf"/>
</dbReference>
<feature type="compositionally biased region" description="Basic and acidic residues" evidence="1">
    <location>
        <begin position="514"/>
        <end position="530"/>
    </location>
</feature>
<dbReference type="SUPFAM" id="SSF53098">
    <property type="entry name" value="Ribonuclease H-like"/>
    <property type="match status" value="1"/>
</dbReference>
<feature type="compositionally biased region" description="Polar residues" evidence="1">
    <location>
        <begin position="27"/>
        <end position="44"/>
    </location>
</feature>
<feature type="compositionally biased region" description="Basic and acidic residues" evidence="1">
    <location>
        <begin position="50"/>
        <end position="63"/>
    </location>
</feature>
<evidence type="ECO:0000259" key="2">
    <source>
        <dbReference type="Pfam" id="PF01609"/>
    </source>
</evidence>
<protein>
    <submittedName>
        <fullName evidence="3">Probable transposase</fullName>
    </submittedName>
</protein>
<reference evidence="3 4" key="1">
    <citation type="journal article" date="2003" name="Proc. Natl. Acad. Sci. U.S.A.">
        <title>Complete genome sequence of the marine planctomycete Pirellula sp. strain 1.</title>
        <authorList>
            <person name="Gloeckner F.O."/>
            <person name="Kube M."/>
            <person name="Bauer M."/>
            <person name="Teeling H."/>
            <person name="Lombardot T."/>
            <person name="Ludwig W."/>
            <person name="Gade D."/>
            <person name="Beck A."/>
            <person name="Borzym K."/>
            <person name="Heitmann K."/>
            <person name="Rabus R."/>
            <person name="Schlesner H."/>
            <person name="Amann R."/>
            <person name="Reinhardt R."/>
        </authorList>
    </citation>
    <scope>NUCLEOTIDE SEQUENCE [LARGE SCALE GENOMIC DNA]</scope>
    <source>
        <strain evidence="4">DSM 10527 / NCIMB 13988 / SH1</strain>
    </source>
</reference>
<dbReference type="eggNOG" id="COG3385">
    <property type="taxonomic scope" value="Bacteria"/>
</dbReference>
<dbReference type="InterPro" id="IPR002559">
    <property type="entry name" value="Transposase_11"/>
</dbReference>
<sequence length="656" mass="74721">MSPDSQDSPFTFPLRPVHCQLFVGNSSVKAGSPYQPTETLQSERNPAVSKKLDSHESSKAKEHARQRKFNRAKRKVKSESQRQHYRKAQKRNAKEIRSAIDWVLGDEQAVPTQAHGNTGWKTMTLMIQALLWIFSDKDKLKDAFDSGTRQCKKVHGRIAFSSYSGLIKALVRWTPWLSEVLLTRIHKQIETTAGKLWRTTGWVVMAVDGSRDTTPRTLSNEKAFCAPNHGHGKTARYRKKKTKGMRRQAIEKNPPAPPVPQIWITMIWHVATQLTWCWKLGPSNASERAHVQEMLENGEFPEKTLFTGDAGFVGYEFWKSIIDGGHHFLVRVGANVNLLHSLGYDVEPDEDNLVYCWPKDKRREGMRPLKLRMIQIQLGRKKAVLLTSVLDEKKLTDKQALVIYKSRWGIELEFRNLKQTYGRRQLRCRQSVRALVELHWSILSILIVKLYALKVHLAKKRRRCDPVAMPGRISFAGVVRSFQRILENLNETDLEEPSLSEMLGDALIDNYERKSSKEARYKPNKKDKPRCGSPTSLAPRKKIAIDFKNWDFVPSPKSFTALPLGAKSFFIPVGMSDGSPGLLRSNVPRETKDSPRPWTGRGIFDPFRVEDSRVLVSGGVHCVQTTGYRLPSLRDETGARPAYVGSLKIQQPSRLI</sequence>
<feature type="region of interest" description="Disordered" evidence="1">
    <location>
        <begin position="514"/>
        <end position="537"/>
    </location>
</feature>
<name>Q7UPU9_RHOBA</name>
<proteinExistence type="predicted"/>